<dbReference type="AlphaFoldDB" id="C6LTG8"/>
<evidence type="ECO:0000313" key="2">
    <source>
        <dbReference type="Proteomes" id="UP000002488"/>
    </source>
</evidence>
<dbReference type="VEuPathDB" id="GiardiaDB:GL50581_2065"/>
<dbReference type="OMA" id="RTHTPFR"/>
<organism evidence="1 2">
    <name type="scientific">Giardia intestinalis (strain ATCC 50581 / GS clone H7)</name>
    <name type="common">Giardia lamblia</name>
    <dbReference type="NCBI Taxonomy" id="598745"/>
    <lineage>
        <taxon>Eukaryota</taxon>
        <taxon>Metamonada</taxon>
        <taxon>Diplomonadida</taxon>
        <taxon>Hexamitidae</taxon>
        <taxon>Giardiinae</taxon>
        <taxon>Giardia</taxon>
    </lineage>
</organism>
<dbReference type="OrthoDB" id="10343225at2759"/>
<comment type="caution">
    <text evidence="1">The sequence shown here is derived from an EMBL/GenBank/DDBJ whole genome shotgun (WGS) entry which is preliminary data.</text>
</comment>
<protein>
    <submittedName>
        <fullName evidence="1">Uncharacterized protein</fullName>
    </submittedName>
</protein>
<sequence>MRLHLFHLSTWHYALTIEHQGIWDSIPGVFHFCTILQRDAIITQQGSVDVPAFTFGTVYTEQSIALVVSRISVVYYEKTLSKYITSLGLNASDLAILLLATNNDCEHIAISNYSSAKLKRYRYAGPVLRNEYSTTILHSIIHARQSLSYLLINHLFPASLESDVLSILNGAEASNICNKLQNDFQATARIIMRLASYFSTMKLLIINHEPYSTRLSDNDTPFIIRTKNPYFSLIHIPRGLNQIAVPTSTQLMALLNALSPSEQNDVIMDSGCTLCIQILSSNVADTLNQQYPHTLVYLMRHYFFLPTITPLLLPFYNINRIFPVLTKPHLSCLHREPSSSVATDIFSGTTMTCSPPLSLKPSVYIELAKRYDLCNLSTIPVWLTAETLQPLSRVGYTYAPYVILSSAFSVHTLHLDDCKFIVSRAKTLEEKQSLYFCQGRLATEISFSGAILSDIGILKHAVLTSNDKTIRSTNLEVCSLANAVVPICNQSSIGESMIIGSVETDTISEVISPFSNKAHALEQQLAIIHAVYEDLYIAITAGPPAHSTNNSNTFYSLSCEDSWRAYQLNCFRYWQGTAPYIDTEAASSLNSYEAIMKSDIGFCSYSLVKTLPNKSVQPSKRDIRLYLSTQPSPLPLCSLMKRPTVVDKRWTLQQQVILYTPGMEKRFALSTGQIYLSIQLHYPRLNLYVLRIETARILTCGQFVTVLVLVEDINLSVSDYLKALSDSIVFTRVPSTSSLSSTSVYHCLFTCSLDGAFIGIQPLLLGGLGRYHKPDDADASTIRTLCTYARRRTDLVTKTATAPFDSTFPVYTGPLAVSLYSRILSDVSNIATSVSSSVYLCLRNLHLILQLDVLTGERTLIGFPYSLIHPYATKLVASSGIPLPIFMGMELQPILLPVSASSIVGELLSDHTDTEVVDSLHRSDVENDQRLSVVTYMLEESDDIRTPGYCTDTSEGEGDGDKRGMLADLRVDLRVRLSLPLGDDGRQFLGPRLFKPNRLSITHCSKKYGVSVILDDNIMHFLLYPVAISRFHFKDIHLIAVIGQGRNANYWGIAFTECTFKGSCSLVRQMVVDLGVPYTCESHPVLNTVTSQTPSSSTGKISTATISCTGDSLIFSVPTKSLMPGESGQVIPTTRLVEIGFYTELRQIVEVAGAHRTHTPFRIVNHQMRPVEGSL</sequence>
<evidence type="ECO:0000313" key="1">
    <source>
        <dbReference type="EMBL" id="EET00685.1"/>
    </source>
</evidence>
<dbReference type="EMBL" id="ACGJ01002265">
    <property type="protein sequence ID" value="EET00685.1"/>
    <property type="molecule type" value="Genomic_DNA"/>
</dbReference>
<dbReference type="Proteomes" id="UP000002488">
    <property type="component" value="Unassembled WGS sequence"/>
</dbReference>
<reference evidence="1 2" key="1">
    <citation type="journal article" date="2009" name="PLoS Pathog.">
        <title>Draft genome sequencing of giardia intestinalis assemblage B isolate GS: is human giardiasis caused by two different species?</title>
        <authorList>
            <person name="Franzen O."/>
            <person name="Jerlstrom-Hultqvist J."/>
            <person name="Castro E."/>
            <person name="Sherwood E."/>
            <person name="Ankarklev J."/>
            <person name="Reiner D.S."/>
            <person name="Palm D."/>
            <person name="Andersson J.O."/>
            <person name="Andersson B."/>
            <person name="Svard S.G."/>
        </authorList>
    </citation>
    <scope>NUCLEOTIDE SEQUENCE [LARGE SCALE GENOMIC DNA]</scope>
    <source>
        <strain evidence="2">ATCC 50581 / GS clone H7</strain>
    </source>
</reference>
<name>C6LTG8_GIAIB</name>
<proteinExistence type="predicted"/>
<gene>
    <name evidence="1" type="ORF">GL50581_2065</name>
</gene>
<accession>C6LTG8</accession>